<dbReference type="SFLD" id="SFLDS00005">
    <property type="entry name" value="Isoprenoid_Synthase_Type_I"/>
    <property type="match status" value="1"/>
</dbReference>
<dbReference type="SUPFAM" id="SSF48576">
    <property type="entry name" value="Terpenoid synthases"/>
    <property type="match status" value="1"/>
</dbReference>
<dbReference type="InterPro" id="IPR008949">
    <property type="entry name" value="Isoprenoid_synthase_dom_sf"/>
</dbReference>
<evidence type="ECO:0000313" key="8">
    <source>
        <dbReference type="EMBL" id="SDC09797.1"/>
    </source>
</evidence>
<protein>
    <submittedName>
        <fullName evidence="8">Geranylgeranyl diphosphate synthase, type II</fullName>
    </submittedName>
</protein>
<dbReference type="PROSITE" id="PS00444">
    <property type="entry name" value="POLYPRENYL_SYNTHASE_2"/>
    <property type="match status" value="1"/>
</dbReference>
<dbReference type="PANTHER" id="PTHR43281:SF1">
    <property type="entry name" value="FARNESYL DIPHOSPHATE SYNTHASE"/>
    <property type="match status" value="1"/>
</dbReference>
<name>A0A1G6ITG7_9BACT</name>
<dbReference type="EMBL" id="FMYU01000002">
    <property type="protein sequence ID" value="SDC09797.1"/>
    <property type="molecule type" value="Genomic_DNA"/>
</dbReference>
<dbReference type="PANTHER" id="PTHR43281">
    <property type="entry name" value="FARNESYL DIPHOSPHATE SYNTHASE"/>
    <property type="match status" value="1"/>
</dbReference>
<dbReference type="AlphaFoldDB" id="A0A1G6ITG7"/>
<dbReference type="GO" id="GO:0046872">
    <property type="term" value="F:metal ion binding"/>
    <property type="evidence" value="ECO:0007669"/>
    <property type="project" value="UniProtKB-KW"/>
</dbReference>
<keyword evidence="6" id="KW-0414">Isoprene biosynthesis</keyword>
<evidence type="ECO:0000256" key="2">
    <source>
        <dbReference type="ARBA" id="ARBA00006706"/>
    </source>
</evidence>
<keyword evidence="4" id="KW-0479">Metal-binding</keyword>
<proteinExistence type="inferred from homology"/>
<gene>
    <name evidence="8" type="ORF">SAMN05660835_00307</name>
</gene>
<evidence type="ECO:0000256" key="7">
    <source>
        <dbReference type="RuleBase" id="RU004466"/>
    </source>
</evidence>
<reference evidence="9" key="1">
    <citation type="submission" date="2016-10" db="EMBL/GenBank/DDBJ databases">
        <authorList>
            <person name="Varghese N."/>
            <person name="Submissions S."/>
        </authorList>
    </citation>
    <scope>NUCLEOTIDE SEQUENCE [LARGE SCALE GENOMIC DNA]</scope>
    <source>
        <strain evidence="9">DSM 8415</strain>
    </source>
</reference>
<dbReference type="GO" id="GO:0016114">
    <property type="term" value="P:terpenoid biosynthetic process"/>
    <property type="evidence" value="ECO:0007669"/>
    <property type="project" value="UniProtKB-ARBA"/>
</dbReference>
<evidence type="ECO:0000313" key="9">
    <source>
        <dbReference type="Proteomes" id="UP000199411"/>
    </source>
</evidence>
<evidence type="ECO:0000256" key="5">
    <source>
        <dbReference type="ARBA" id="ARBA00022842"/>
    </source>
</evidence>
<evidence type="ECO:0000256" key="4">
    <source>
        <dbReference type="ARBA" id="ARBA00022723"/>
    </source>
</evidence>
<comment type="similarity">
    <text evidence="2 7">Belongs to the FPP/GGPP synthase family.</text>
</comment>
<dbReference type="InterPro" id="IPR000092">
    <property type="entry name" value="Polyprenyl_synt"/>
</dbReference>
<sequence>MSYKQIIDSKLSQYCSKQRLYIESFNEAFCYSLLNGGKRLRALLMLTIIELKRQVSEDDYKIAMGLEMLHAYSLIHDDLPAMDNALLRRNLPTNHIVFGEDLAILAGDGLNTNAFYMISSAKISPEKIVKIIKTLSEKTGIYGMVLGQAADILSSKNKLNKPQKWLVNFIHKNKTARFLQSCCEIGAILSDQDERPFSKFGLYLGMSYQIIDDYLDIVSDKKVLGKDKKDIDNNTLTYPKVYGIEKSLDLANKLKGLAIDALKNIQGHEKLIELAEFIVKRAS</sequence>
<evidence type="ECO:0000256" key="3">
    <source>
        <dbReference type="ARBA" id="ARBA00022679"/>
    </source>
</evidence>
<organism evidence="8 9">
    <name type="scientific">Desulfurella multipotens</name>
    <dbReference type="NCBI Taxonomy" id="79269"/>
    <lineage>
        <taxon>Bacteria</taxon>
        <taxon>Pseudomonadati</taxon>
        <taxon>Campylobacterota</taxon>
        <taxon>Desulfurellia</taxon>
        <taxon>Desulfurellales</taxon>
        <taxon>Desulfurellaceae</taxon>
        <taxon>Desulfurella</taxon>
    </lineage>
</organism>
<dbReference type="RefSeq" id="WP_092127679.1">
    <property type="nucleotide sequence ID" value="NZ_FMYU01000002.1"/>
</dbReference>
<dbReference type="CDD" id="cd00685">
    <property type="entry name" value="Trans_IPPS_HT"/>
    <property type="match status" value="1"/>
</dbReference>
<evidence type="ECO:0000256" key="1">
    <source>
        <dbReference type="ARBA" id="ARBA00001946"/>
    </source>
</evidence>
<keyword evidence="5" id="KW-0460">Magnesium</keyword>
<keyword evidence="3 7" id="KW-0808">Transferase</keyword>
<accession>A0A1G6ITG7</accession>
<dbReference type="FunFam" id="1.10.600.10:FF:000001">
    <property type="entry name" value="Geranylgeranyl diphosphate synthase"/>
    <property type="match status" value="1"/>
</dbReference>
<keyword evidence="9" id="KW-1185">Reference proteome</keyword>
<dbReference type="SFLD" id="SFLDG01017">
    <property type="entry name" value="Polyprenyl_Transferase_Like"/>
    <property type="match status" value="1"/>
</dbReference>
<dbReference type="OrthoDB" id="9805316at2"/>
<dbReference type="Pfam" id="PF00348">
    <property type="entry name" value="polyprenyl_synt"/>
    <property type="match status" value="1"/>
</dbReference>
<evidence type="ECO:0000256" key="6">
    <source>
        <dbReference type="ARBA" id="ARBA00023229"/>
    </source>
</evidence>
<comment type="cofactor">
    <cofactor evidence="1">
        <name>Mg(2+)</name>
        <dbReference type="ChEBI" id="CHEBI:18420"/>
    </cofactor>
</comment>
<dbReference type="Proteomes" id="UP000199411">
    <property type="component" value="Unassembled WGS sequence"/>
</dbReference>
<dbReference type="Gene3D" id="1.10.600.10">
    <property type="entry name" value="Farnesyl Diphosphate Synthase"/>
    <property type="match status" value="1"/>
</dbReference>
<dbReference type="GO" id="GO:0004659">
    <property type="term" value="F:prenyltransferase activity"/>
    <property type="evidence" value="ECO:0007669"/>
    <property type="project" value="InterPro"/>
</dbReference>
<dbReference type="InterPro" id="IPR033749">
    <property type="entry name" value="Polyprenyl_synt_CS"/>
</dbReference>